<organism evidence="11">
    <name type="scientific">Vecturithrix granuli</name>
    <dbReference type="NCBI Taxonomy" id="1499967"/>
    <lineage>
        <taxon>Bacteria</taxon>
        <taxon>Candidatus Moduliflexota</taxon>
        <taxon>Candidatus Vecturitrichia</taxon>
        <taxon>Candidatus Vecturitrichales</taxon>
        <taxon>Candidatus Vecturitrichaceae</taxon>
        <taxon>Candidatus Vecturithrix</taxon>
    </lineage>
</organism>
<comment type="subcellular location">
    <subcellularLocation>
        <location evidence="1">Cell membrane</location>
        <topology evidence="1">Peripheral membrane protein</topology>
    </subcellularLocation>
</comment>
<dbReference type="Pfam" id="PF08352">
    <property type="entry name" value="oligo_HPY"/>
    <property type="match status" value="1"/>
</dbReference>
<evidence type="ECO:0000256" key="2">
    <source>
        <dbReference type="ARBA" id="ARBA00005417"/>
    </source>
</evidence>
<dbReference type="GO" id="GO:0005886">
    <property type="term" value="C:plasma membrane"/>
    <property type="evidence" value="ECO:0007669"/>
    <property type="project" value="UniProtKB-SubCell"/>
</dbReference>
<evidence type="ECO:0000256" key="5">
    <source>
        <dbReference type="ARBA" id="ARBA00022519"/>
    </source>
</evidence>
<feature type="domain" description="ABC transporter" evidence="10">
    <location>
        <begin position="8"/>
        <end position="319"/>
    </location>
</feature>
<evidence type="ECO:0000256" key="9">
    <source>
        <dbReference type="ARBA" id="ARBA00023136"/>
    </source>
</evidence>
<keyword evidence="8" id="KW-1278">Translocase</keyword>
<dbReference type="InterPro" id="IPR013563">
    <property type="entry name" value="Oligopep_ABC_C"/>
</dbReference>
<dbReference type="NCBIfam" id="TIGR01727">
    <property type="entry name" value="oligo_HPY"/>
    <property type="match status" value="1"/>
</dbReference>
<dbReference type="InterPro" id="IPR050388">
    <property type="entry name" value="ABC_Ni/Peptide_Import"/>
</dbReference>
<dbReference type="PROSITE" id="PS00211">
    <property type="entry name" value="ABC_TRANSPORTER_1"/>
    <property type="match status" value="1"/>
</dbReference>
<dbReference type="PANTHER" id="PTHR43297">
    <property type="entry name" value="OLIGOPEPTIDE TRANSPORT ATP-BINDING PROTEIN APPD"/>
    <property type="match status" value="1"/>
</dbReference>
<evidence type="ECO:0000313" key="12">
    <source>
        <dbReference type="Proteomes" id="UP000030661"/>
    </source>
</evidence>
<dbReference type="AlphaFoldDB" id="A0A0S6W9H2"/>
<dbReference type="Proteomes" id="UP000030661">
    <property type="component" value="Unassembled WGS sequence"/>
</dbReference>
<dbReference type="PANTHER" id="PTHR43297:SF14">
    <property type="entry name" value="ATPASE AAA-TYPE CORE DOMAIN-CONTAINING PROTEIN"/>
    <property type="match status" value="1"/>
</dbReference>
<keyword evidence="4" id="KW-1003">Cell membrane</keyword>
<gene>
    <name evidence="11" type="ORF">U27_01728</name>
</gene>
<evidence type="ECO:0000256" key="1">
    <source>
        <dbReference type="ARBA" id="ARBA00004202"/>
    </source>
</evidence>
<name>A0A0S6W9H2_VECG1</name>
<comment type="similarity">
    <text evidence="2">Belongs to the ABC transporter superfamily.</text>
</comment>
<evidence type="ECO:0000256" key="8">
    <source>
        <dbReference type="ARBA" id="ARBA00022967"/>
    </source>
</evidence>
<keyword evidence="9" id="KW-0472">Membrane</keyword>
<keyword evidence="5" id="KW-0997">Cell inner membrane</keyword>
<evidence type="ECO:0000256" key="4">
    <source>
        <dbReference type="ARBA" id="ARBA00022475"/>
    </source>
</evidence>
<dbReference type="InterPro" id="IPR027417">
    <property type="entry name" value="P-loop_NTPase"/>
</dbReference>
<keyword evidence="12" id="KW-1185">Reference proteome</keyword>
<evidence type="ECO:0000256" key="6">
    <source>
        <dbReference type="ARBA" id="ARBA00022741"/>
    </source>
</evidence>
<keyword evidence="3" id="KW-0813">Transport</keyword>
<dbReference type="SUPFAM" id="SSF52540">
    <property type="entry name" value="P-loop containing nucleoside triphosphate hydrolases"/>
    <property type="match status" value="1"/>
</dbReference>
<accession>A0A0S6W9H2</accession>
<dbReference type="InterPro" id="IPR003439">
    <property type="entry name" value="ABC_transporter-like_ATP-bd"/>
</dbReference>
<dbReference type="eggNOG" id="COG0444">
    <property type="taxonomic scope" value="Bacteria"/>
</dbReference>
<dbReference type="GO" id="GO:0005524">
    <property type="term" value="F:ATP binding"/>
    <property type="evidence" value="ECO:0007669"/>
    <property type="project" value="UniProtKB-KW"/>
</dbReference>
<keyword evidence="6" id="KW-0547">Nucleotide-binding</keyword>
<dbReference type="EMBL" id="DF820463">
    <property type="protein sequence ID" value="GAK54897.1"/>
    <property type="molecule type" value="Genomic_DNA"/>
</dbReference>
<dbReference type="CDD" id="cd03257">
    <property type="entry name" value="ABC_NikE_OppD_transporters"/>
    <property type="match status" value="1"/>
</dbReference>
<dbReference type="InterPro" id="IPR017871">
    <property type="entry name" value="ABC_transporter-like_CS"/>
</dbReference>
<proteinExistence type="inferred from homology"/>
<dbReference type="InterPro" id="IPR003593">
    <property type="entry name" value="AAA+_ATPase"/>
</dbReference>
<sequence length="391" mass="43640">MAKLVESVELKTNFYTYEGVVKALNGVSMAVNHRSTFGLVGESGCGKSVMVRSIMRIIQEPGKIESGKVLVFFNEERQDEAVDLLQQSEVYMEHLRGNQISMIFQEPNAALNPILSINDQISESFLIHQRAELREKVIADLTRDINASPSPLKKFQLALFERQTKNPNDPFVKVLSKFPILKRWEKPLYKEATRRSIEILGKLGIANAEQVVTRYPHEISGGMKQRIVIAIALACNPILLIADEPTSNLDVTIQAQILELIKELKEKYISSVLFITHDLGVVAETCDRVGVMYAGNLCEVADVQELFRNPKHPYTFALLTAVPKVEQEGELASIAGSVPNLVDPPSGCRFHPRCQHAMDICKTTLPPTKEIADNHYVACHLYNGASFVRGL</sequence>
<dbReference type="PROSITE" id="PS50893">
    <property type="entry name" value="ABC_TRANSPORTER_2"/>
    <property type="match status" value="1"/>
</dbReference>
<evidence type="ECO:0000256" key="3">
    <source>
        <dbReference type="ARBA" id="ARBA00022448"/>
    </source>
</evidence>
<evidence type="ECO:0000313" key="11">
    <source>
        <dbReference type="EMBL" id="GAK54897.1"/>
    </source>
</evidence>
<dbReference type="HOGENOM" id="CLU_000604_1_23_0"/>
<dbReference type="GO" id="GO:0016887">
    <property type="term" value="F:ATP hydrolysis activity"/>
    <property type="evidence" value="ECO:0007669"/>
    <property type="project" value="InterPro"/>
</dbReference>
<dbReference type="Gene3D" id="3.40.50.300">
    <property type="entry name" value="P-loop containing nucleotide triphosphate hydrolases"/>
    <property type="match status" value="1"/>
</dbReference>
<reference evidence="11" key="1">
    <citation type="journal article" date="2015" name="PeerJ">
        <title>First genomic representation of candidate bacterial phylum KSB3 points to enhanced environmental sensing as a trigger of wastewater bulking.</title>
        <authorList>
            <person name="Sekiguchi Y."/>
            <person name="Ohashi A."/>
            <person name="Parks D.H."/>
            <person name="Yamauchi T."/>
            <person name="Tyson G.W."/>
            <person name="Hugenholtz P."/>
        </authorList>
    </citation>
    <scope>NUCLEOTIDE SEQUENCE [LARGE SCALE GENOMIC DNA]</scope>
</reference>
<evidence type="ECO:0000259" key="10">
    <source>
        <dbReference type="PROSITE" id="PS50893"/>
    </source>
</evidence>
<dbReference type="GO" id="GO:0015833">
    <property type="term" value="P:peptide transport"/>
    <property type="evidence" value="ECO:0007669"/>
    <property type="project" value="InterPro"/>
</dbReference>
<protein>
    <submittedName>
        <fullName evidence="11">Oligopeptide/dipeptide ABC transporter, ATPase subunit</fullName>
    </submittedName>
</protein>
<dbReference type="STRING" id="1499967.U27_01728"/>
<evidence type="ECO:0000256" key="7">
    <source>
        <dbReference type="ARBA" id="ARBA00022840"/>
    </source>
</evidence>
<dbReference type="SMART" id="SM00382">
    <property type="entry name" value="AAA"/>
    <property type="match status" value="1"/>
</dbReference>
<keyword evidence="7" id="KW-0067">ATP-binding</keyword>
<dbReference type="Pfam" id="PF00005">
    <property type="entry name" value="ABC_tran"/>
    <property type="match status" value="1"/>
</dbReference>